<comment type="caution">
    <text evidence="2">The sequence shown here is derived from an EMBL/GenBank/DDBJ whole genome shotgun (WGS) entry which is preliminary data.</text>
</comment>
<dbReference type="Proteomes" id="UP000279259">
    <property type="component" value="Unassembled WGS sequence"/>
</dbReference>
<dbReference type="InterPro" id="IPR013922">
    <property type="entry name" value="Cyclin_PHO80-like"/>
</dbReference>
<accession>A0A427YF38</accession>
<dbReference type="EMBL" id="RSCD01000013">
    <property type="protein sequence ID" value="RSH89680.1"/>
    <property type="molecule type" value="Genomic_DNA"/>
</dbReference>
<dbReference type="GO" id="GO:0000307">
    <property type="term" value="C:cyclin-dependent protein kinase holoenzyme complex"/>
    <property type="evidence" value="ECO:0007669"/>
    <property type="project" value="TreeGrafter"/>
</dbReference>
<name>A0A427YF38_9TREE</name>
<gene>
    <name evidence="2" type="ORF">EHS25_002231</name>
</gene>
<dbReference type="InterPro" id="IPR006671">
    <property type="entry name" value="Cyclin_N"/>
</dbReference>
<evidence type="ECO:0000313" key="2">
    <source>
        <dbReference type="EMBL" id="RSH89680.1"/>
    </source>
</evidence>
<proteinExistence type="predicted"/>
<dbReference type="PANTHER" id="PTHR15615">
    <property type="match status" value="1"/>
</dbReference>
<reference evidence="2 3" key="1">
    <citation type="submission" date="2018-11" db="EMBL/GenBank/DDBJ databases">
        <title>Genome sequence of Saitozyma podzolica DSM 27192.</title>
        <authorList>
            <person name="Aliyu H."/>
            <person name="Gorte O."/>
            <person name="Ochsenreither K."/>
        </authorList>
    </citation>
    <scope>NUCLEOTIDE SEQUENCE [LARGE SCALE GENOMIC DNA]</scope>
    <source>
        <strain evidence="2 3">DSM 27192</strain>
    </source>
</reference>
<dbReference type="PANTHER" id="PTHR15615:SF108">
    <property type="entry name" value="PROTEIN CNPPD1"/>
    <property type="match status" value="1"/>
</dbReference>
<dbReference type="STRING" id="1890683.A0A427YF38"/>
<dbReference type="SUPFAM" id="SSF47954">
    <property type="entry name" value="Cyclin-like"/>
    <property type="match status" value="1"/>
</dbReference>
<sequence>MTQASPTSTMLLTPTSIPSTCEHIERQLDCQETPVMEPEDDPYYGHAATAVLCSRFIRSEFKCPNVPLDVQAARPAPTLAQFIAFALYRTCYPPSMAFAAVSLLERLKERVRPARGSSGHRLFITALMLISKFEYDDTFSNRSWAIVAQDLFAVKEIGAMEREMLGFLDWQLRVH</sequence>
<dbReference type="CDD" id="cd20557">
    <property type="entry name" value="CYCLIN_ScPCL1-like"/>
    <property type="match status" value="1"/>
</dbReference>
<dbReference type="InterPro" id="IPR036915">
    <property type="entry name" value="Cyclin-like_sf"/>
</dbReference>
<protein>
    <recommendedName>
        <fullName evidence="1">Cyclin N-terminal domain-containing protein</fullName>
    </recommendedName>
</protein>
<dbReference type="OrthoDB" id="2500577at2759"/>
<evidence type="ECO:0000313" key="3">
    <source>
        <dbReference type="Proteomes" id="UP000279259"/>
    </source>
</evidence>
<dbReference type="GO" id="GO:0005634">
    <property type="term" value="C:nucleus"/>
    <property type="evidence" value="ECO:0007669"/>
    <property type="project" value="TreeGrafter"/>
</dbReference>
<dbReference type="GO" id="GO:0016538">
    <property type="term" value="F:cyclin-dependent protein serine/threonine kinase regulator activity"/>
    <property type="evidence" value="ECO:0007669"/>
    <property type="project" value="TreeGrafter"/>
</dbReference>
<evidence type="ECO:0000259" key="1">
    <source>
        <dbReference type="Pfam" id="PF00134"/>
    </source>
</evidence>
<dbReference type="GO" id="GO:0019901">
    <property type="term" value="F:protein kinase binding"/>
    <property type="evidence" value="ECO:0007669"/>
    <property type="project" value="InterPro"/>
</dbReference>
<dbReference type="Pfam" id="PF00134">
    <property type="entry name" value="Cyclin_N"/>
    <property type="match status" value="1"/>
</dbReference>
<feature type="domain" description="Cyclin N-terminal" evidence="1">
    <location>
        <begin position="79"/>
        <end position="173"/>
    </location>
</feature>
<dbReference type="AlphaFoldDB" id="A0A427YF38"/>
<keyword evidence="3" id="KW-1185">Reference proteome</keyword>
<dbReference type="Gene3D" id="1.10.472.10">
    <property type="entry name" value="Cyclin-like"/>
    <property type="match status" value="1"/>
</dbReference>
<organism evidence="2 3">
    <name type="scientific">Saitozyma podzolica</name>
    <dbReference type="NCBI Taxonomy" id="1890683"/>
    <lineage>
        <taxon>Eukaryota</taxon>
        <taxon>Fungi</taxon>
        <taxon>Dikarya</taxon>
        <taxon>Basidiomycota</taxon>
        <taxon>Agaricomycotina</taxon>
        <taxon>Tremellomycetes</taxon>
        <taxon>Tremellales</taxon>
        <taxon>Trimorphomycetaceae</taxon>
        <taxon>Saitozyma</taxon>
    </lineage>
</organism>